<feature type="region of interest" description="Disordered" evidence="1">
    <location>
        <begin position="69"/>
        <end position="104"/>
    </location>
</feature>
<feature type="compositionally biased region" description="Low complexity" evidence="1">
    <location>
        <begin position="70"/>
        <end position="100"/>
    </location>
</feature>
<dbReference type="GO" id="GO:0010115">
    <property type="term" value="P:regulation of abscisic acid biosynthetic process"/>
    <property type="evidence" value="ECO:0007669"/>
    <property type="project" value="InterPro"/>
</dbReference>
<organism evidence="2 3">
    <name type="scientific">Acorus calamus</name>
    <name type="common">Sweet flag</name>
    <dbReference type="NCBI Taxonomy" id="4465"/>
    <lineage>
        <taxon>Eukaryota</taxon>
        <taxon>Viridiplantae</taxon>
        <taxon>Streptophyta</taxon>
        <taxon>Embryophyta</taxon>
        <taxon>Tracheophyta</taxon>
        <taxon>Spermatophyta</taxon>
        <taxon>Magnoliopsida</taxon>
        <taxon>Liliopsida</taxon>
        <taxon>Acoraceae</taxon>
        <taxon>Acorus</taxon>
    </lineage>
</organism>
<dbReference type="PANTHER" id="PTHR35098:SF1">
    <property type="entry name" value="NODULIN-RELATED PROTEIN 2"/>
    <property type="match status" value="1"/>
</dbReference>
<comment type="caution">
    <text evidence="2">The sequence shown here is derived from an EMBL/GenBank/DDBJ whole genome shotgun (WGS) entry which is preliminary data.</text>
</comment>
<name>A0AAV9CRW3_ACOCL</name>
<dbReference type="GO" id="GO:0009408">
    <property type="term" value="P:response to heat"/>
    <property type="evidence" value="ECO:0007669"/>
    <property type="project" value="InterPro"/>
</dbReference>
<proteinExistence type="predicted"/>
<reference evidence="2" key="2">
    <citation type="submission" date="2023-06" db="EMBL/GenBank/DDBJ databases">
        <authorList>
            <person name="Ma L."/>
            <person name="Liu K.-W."/>
            <person name="Li Z."/>
            <person name="Hsiao Y.-Y."/>
            <person name="Qi Y."/>
            <person name="Fu T."/>
            <person name="Tang G."/>
            <person name="Zhang D."/>
            <person name="Sun W.-H."/>
            <person name="Liu D.-K."/>
            <person name="Li Y."/>
            <person name="Chen G.-Z."/>
            <person name="Liu X.-D."/>
            <person name="Liao X.-Y."/>
            <person name="Jiang Y.-T."/>
            <person name="Yu X."/>
            <person name="Hao Y."/>
            <person name="Huang J."/>
            <person name="Zhao X.-W."/>
            <person name="Ke S."/>
            <person name="Chen Y.-Y."/>
            <person name="Wu W.-L."/>
            <person name="Hsu J.-L."/>
            <person name="Lin Y.-F."/>
            <person name="Huang M.-D."/>
            <person name="Li C.-Y."/>
            <person name="Huang L."/>
            <person name="Wang Z.-W."/>
            <person name="Zhao X."/>
            <person name="Zhong W.-Y."/>
            <person name="Peng D.-H."/>
            <person name="Ahmad S."/>
            <person name="Lan S."/>
            <person name="Zhang J.-S."/>
            <person name="Tsai W.-C."/>
            <person name="Van De Peer Y."/>
            <person name="Liu Z.-J."/>
        </authorList>
    </citation>
    <scope>NUCLEOTIDE SEQUENCE</scope>
    <source>
        <strain evidence="2">CP</strain>
        <tissue evidence="2">Leaves</tissue>
    </source>
</reference>
<dbReference type="InterPro" id="IPR040294">
    <property type="entry name" value="Nodulin-rel_1/2"/>
</dbReference>
<reference evidence="2" key="1">
    <citation type="journal article" date="2023" name="Nat. Commun.">
        <title>Diploid and tetraploid genomes of Acorus and the evolution of monocots.</title>
        <authorList>
            <person name="Ma L."/>
            <person name="Liu K.W."/>
            <person name="Li Z."/>
            <person name="Hsiao Y.Y."/>
            <person name="Qi Y."/>
            <person name="Fu T."/>
            <person name="Tang G.D."/>
            <person name="Zhang D."/>
            <person name="Sun W.H."/>
            <person name="Liu D.K."/>
            <person name="Li Y."/>
            <person name="Chen G.Z."/>
            <person name="Liu X.D."/>
            <person name="Liao X.Y."/>
            <person name="Jiang Y.T."/>
            <person name="Yu X."/>
            <person name="Hao Y."/>
            <person name="Huang J."/>
            <person name="Zhao X.W."/>
            <person name="Ke S."/>
            <person name="Chen Y.Y."/>
            <person name="Wu W.L."/>
            <person name="Hsu J.L."/>
            <person name="Lin Y.F."/>
            <person name="Huang M.D."/>
            <person name="Li C.Y."/>
            <person name="Huang L."/>
            <person name="Wang Z.W."/>
            <person name="Zhao X."/>
            <person name="Zhong W.Y."/>
            <person name="Peng D.H."/>
            <person name="Ahmad S."/>
            <person name="Lan S."/>
            <person name="Zhang J.S."/>
            <person name="Tsai W.C."/>
            <person name="Van de Peer Y."/>
            <person name="Liu Z.J."/>
        </authorList>
    </citation>
    <scope>NUCLEOTIDE SEQUENCE</scope>
    <source>
        <strain evidence="2">CP</strain>
    </source>
</reference>
<keyword evidence="3" id="KW-1185">Reference proteome</keyword>
<evidence type="ECO:0000313" key="3">
    <source>
        <dbReference type="Proteomes" id="UP001180020"/>
    </source>
</evidence>
<sequence length="120" mass="12302">MATTIKGPAPIKCQGAAKATLSHDSQKVDKVRFAGATADILGAASHYGKLEEKSFGKYVGKAEAYLHQYHSSQSSHSSTSSSSSSSGGGHSAHSSSSSSHSGGGGYGNYLKLAQGFLKKH</sequence>
<accession>A0AAV9CRW3</accession>
<evidence type="ECO:0000313" key="2">
    <source>
        <dbReference type="EMBL" id="KAK1291286.1"/>
    </source>
</evidence>
<protein>
    <submittedName>
        <fullName evidence="2">Uncharacterized protein</fullName>
    </submittedName>
</protein>
<dbReference type="PANTHER" id="PTHR35098">
    <property type="entry name" value="EXPRESSED PROTEIN"/>
    <property type="match status" value="1"/>
</dbReference>
<dbReference type="AlphaFoldDB" id="A0AAV9CRW3"/>
<dbReference type="EMBL" id="JAUJYO010000017">
    <property type="protein sequence ID" value="KAK1291286.1"/>
    <property type="molecule type" value="Genomic_DNA"/>
</dbReference>
<gene>
    <name evidence="2" type="ORF">QJS10_CPB17g00683</name>
</gene>
<dbReference type="Proteomes" id="UP001180020">
    <property type="component" value="Unassembled WGS sequence"/>
</dbReference>
<evidence type="ECO:0000256" key="1">
    <source>
        <dbReference type="SAM" id="MobiDB-lite"/>
    </source>
</evidence>